<dbReference type="SMART" id="SM00409">
    <property type="entry name" value="IG"/>
    <property type="match status" value="1"/>
</dbReference>
<dbReference type="EMBL" id="VWYW01001029">
    <property type="protein sequence ID" value="NXF12482.1"/>
    <property type="molecule type" value="Genomic_DNA"/>
</dbReference>
<dbReference type="InterPro" id="IPR036179">
    <property type="entry name" value="Ig-like_dom_sf"/>
</dbReference>
<dbReference type="Pfam" id="PF13895">
    <property type="entry name" value="Ig_2"/>
    <property type="match status" value="1"/>
</dbReference>
<dbReference type="SUPFAM" id="SSF48726">
    <property type="entry name" value="Immunoglobulin"/>
    <property type="match status" value="1"/>
</dbReference>
<dbReference type="InterPro" id="IPR013783">
    <property type="entry name" value="Ig-like_fold"/>
</dbReference>
<sequence>PISGVSLSAYPPGWQVALGDWLVLSCVVSMGIGPLSFCWYRGGSAISLGTGPRLELHVGDEDIDHYQCQATNRKSMAKSPPLHVTVLGEWDPGAGGDT</sequence>
<dbReference type="PROSITE" id="PS50835">
    <property type="entry name" value="IG_LIKE"/>
    <property type="match status" value="1"/>
</dbReference>
<dbReference type="Proteomes" id="UP000567624">
    <property type="component" value="Unassembled WGS sequence"/>
</dbReference>
<accession>A0A7K8R6J1</accession>
<evidence type="ECO:0000313" key="3">
    <source>
        <dbReference type="Proteomes" id="UP000567624"/>
    </source>
</evidence>
<comment type="caution">
    <text evidence="2">The sequence shown here is derived from an EMBL/GenBank/DDBJ whole genome shotgun (WGS) entry which is preliminary data.</text>
</comment>
<feature type="non-terminal residue" evidence="2">
    <location>
        <position position="1"/>
    </location>
</feature>
<reference evidence="2 3" key="1">
    <citation type="submission" date="2019-09" db="EMBL/GenBank/DDBJ databases">
        <title>Bird 10,000 Genomes (B10K) Project - Family phase.</title>
        <authorList>
            <person name="Zhang G."/>
        </authorList>
    </citation>
    <scope>NUCLEOTIDE SEQUENCE [LARGE SCALE GENOMIC DNA]</scope>
    <source>
        <strain evidence="2">B10K-CU-031-20</strain>
    </source>
</reference>
<evidence type="ECO:0000259" key="1">
    <source>
        <dbReference type="PROSITE" id="PS50835"/>
    </source>
</evidence>
<dbReference type="InterPro" id="IPR003599">
    <property type="entry name" value="Ig_sub"/>
</dbReference>
<name>A0A7K8R6J1_9PASS</name>
<dbReference type="InterPro" id="IPR007110">
    <property type="entry name" value="Ig-like_dom"/>
</dbReference>
<keyword evidence="3" id="KW-1185">Reference proteome</keyword>
<feature type="non-terminal residue" evidence="2">
    <location>
        <position position="98"/>
    </location>
</feature>
<proteinExistence type="predicted"/>
<dbReference type="Gene3D" id="2.60.40.10">
    <property type="entry name" value="Immunoglobulins"/>
    <property type="match status" value="1"/>
</dbReference>
<organism evidence="2 3">
    <name type="scientific">Smithornis capensis</name>
    <dbReference type="NCBI Taxonomy" id="363769"/>
    <lineage>
        <taxon>Eukaryota</taxon>
        <taxon>Metazoa</taxon>
        <taxon>Chordata</taxon>
        <taxon>Craniata</taxon>
        <taxon>Vertebrata</taxon>
        <taxon>Euteleostomi</taxon>
        <taxon>Archelosauria</taxon>
        <taxon>Archosauria</taxon>
        <taxon>Dinosauria</taxon>
        <taxon>Saurischia</taxon>
        <taxon>Theropoda</taxon>
        <taxon>Coelurosauria</taxon>
        <taxon>Aves</taxon>
        <taxon>Neognathae</taxon>
        <taxon>Neoaves</taxon>
        <taxon>Telluraves</taxon>
        <taxon>Australaves</taxon>
        <taxon>Passeriformes</taxon>
        <taxon>Eurylaimidae</taxon>
        <taxon>Smithornis</taxon>
    </lineage>
</organism>
<gene>
    <name evidence="2" type="primary">Fcrl1</name>
    <name evidence="2" type="ORF">SMICAP_R14956</name>
</gene>
<protein>
    <submittedName>
        <fullName evidence="2">FCRL1 protein</fullName>
    </submittedName>
</protein>
<dbReference type="AlphaFoldDB" id="A0A7K8R6J1"/>
<dbReference type="CDD" id="cd00096">
    <property type="entry name" value="Ig"/>
    <property type="match status" value="1"/>
</dbReference>
<evidence type="ECO:0000313" key="2">
    <source>
        <dbReference type="EMBL" id="NXF12482.1"/>
    </source>
</evidence>
<feature type="domain" description="Ig-like" evidence="1">
    <location>
        <begin position="1"/>
        <end position="85"/>
    </location>
</feature>